<feature type="domain" description="EXPERA" evidence="15">
    <location>
        <begin position="70"/>
        <end position="216"/>
    </location>
</feature>
<dbReference type="PROSITE" id="PS51751">
    <property type="entry name" value="EXPERA"/>
    <property type="match status" value="1"/>
</dbReference>
<evidence type="ECO:0000256" key="7">
    <source>
        <dbReference type="ARBA" id="ARBA00023011"/>
    </source>
</evidence>
<feature type="transmembrane region" description="Helical" evidence="14">
    <location>
        <begin position="125"/>
        <end position="151"/>
    </location>
</feature>
<feature type="transmembrane region" description="Helical" evidence="14">
    <location>
        <begin position="195"/>
        <end position="215"/>
    </location>
</feature>
<evidence type="ECO:0000259" key="15">
    <source>
        <dbReference type="PROSITE" id="PS51751"/>
    </source>
</evidence>
<evidence type="ECO:0000256" key="11">
    <source>
        <dbReference type="ARBA" id="ARBA00023221"/>
    </source>
</evidence>
<proteinExistence type="inferred from homology"/>
<dbReference type="EMBL" id="JAZAVK010000006">
    <property type="protein sequence ID" value="KAK7432289.1"/>
    <property type="molecule type" value="Genomic_DNA"/>
</dbReference>
<dbReference type="PANTHER" id="PTHR14207:SF0">
    <property type="entry name" value="3-BETA-HYDROXYSTEROID-DELTA(8),DELTA(7)-ISOMERASE"/>
    <property type="match status" value="1"/>
</dbReference>
<dbReference type="Pfam" id="PF05241">
    <property type="entry name" value="EBP"/>
    <property type="match status" value="1"/>
</dbReference>
<dbReference type="Proteomes" id="UP001498421">
    <property type="component" value="Unassembled WGS sequence"/>
</dbReference>
<evidence type="ECO:0000256" key="6">
    <source>
        <dbReference type="ARBA" id="ARBA00022989"/>
    </source>
</evidence>
<evidence type="ECO:0000256" key="5">
    <source>
        <dbReference type="ARBA" id="ARBA00022955"/>
    </source>
</evidence>
<keyword evidence="17" id="KW-1185">Reference proteome</keyword>
<dbReference type="PANTHER" id="PTHR14207">
    <property type="entry name" value="STEROL ISOMERASE"/>
    <property type="match status" value="1"/>
</dbReference>
<comment type="subcellular location">
    <subcellularLocation>
        <location evidence="1">Membrane</location>
        <topology evidence="1">Multi-pass membrane protein</topology>
    </subcellularLocation>
</comment>
<feature type="transmembrane region" description="Helical" evidence="14">
    <location>
        <begin position="72"/>
        <end position="94"/>
    </location>
</feature>
<keyword evidence="7" id="KW-0756">Sterol biosynthesis</keyword>
<dbReference type="InterPro" id="IPR007905">
    <property type="entry name" value="EBP"/>
</dbReference>
<evidence type="ECO:0000256" key="12">
    <source>
        <dbReference type="ARBA" id="ARBA00023235"/>
    </source>
</evidence>
<feature type="transmembrane region" description="Helical" evidence="14">
    <location>
        <begin position="172"/>
        <end position="189"/>
    </location>
</feature>
<keyword evidence="11" id="KW-0753">Steroid metabolism</keyword>
<gene>
    <name evidence="16" type="ORF">QQZ08_001235</name>
</gene>
<organism evidence="16 17">
    <name type="scientific">Neonectria magnoliae</name>
    <dbReference type="NCBI Taxonomy" id="2732573"/>
    <lineage>
        <taxon>Eukaryota</taxon>
        <taxon>Fungi</taxon>
        <taxon>Dikarya</taxon>
        <taxon>Ascomycota</taxon>
        <taxon>Pezizomycotina</taxon>
        <taxon>Sordariomycetes</taxon>
        <taxon>Hypocreomycetidae</taxon>
        <taxon>Hypocreales</taxon>
        <taxon>Nectriaceae</taxon>
        <taxon>Neonectria</taxon>
    </lineage>
</organism>
<keyword evidence="3" id="KW-0444">Lipid biosynthesis</keyword>
<evidence type="ECO:0000256" key="10">
    <source>
        <dbReference type="ARBA" id="ARBA00023166"/>
    </source>
</evidence>
<keyword evidence="12" id="KW-0413">Isomerase</keyword>
<keyword evidence="9 13" id="KW-0472">Membrane</keyword>
<keyword evidence="5" id="KW-0752">Steroid biosynthesis</keyword>
<evidence type="ECO:0000256" key="8">
    <source>
        <dbReference type="ARBA" id="ARBA00023098"/>
    </source>
</evidence>
<evidence type="ECO:0000313" key="17">
    <source>
        <dbReference type="Proteomes" id="UP001498421"/>
    </source>
</evidence>
<sequence length="240" mass="27104">MDDVQFAASGNATDAFAKHPFFPLDVAISRYAPNSISGPVLVGYFAVGCSFIFLTTLLLIQRSRSNLSRGDTLATLWFALCGCIHSFFEGYFALNFLDMASQMDLFGQLWKEYSLSDSRYMTQDSFVVCMETMTAVLWGPLSFLCAYYIVTGHPLRHPLTIIISVGQIYGDILYYATCSFSSLIFKVVYCRPEDFYFWMYYVLCNAFWIVIPGTLTTQSIIACKRAFEHVQAASKDKKAL</sequence>
<evidence type="ECO:0000256" key="2">
    <source>
        <dbReference type="ARBA" id="ARBA00008337"/>
    </source>
</evidence>
<keyword evidence="4 13" id="KW-0812">Transmembrane</keyword>
<comment type="similarity">
    <text evidence="2">Belongs to the EBP family.</text>
</comment>
<keyword evidence="8" id="KW-0443">Lipid metabolism</keyword>
<evidence type="ECO:0000256" key="13">
    <source>
        <dbReference type="PROSITE-ProRule" id="PRU01087"/>
    </source>
</evidence>
<dbReference type="InterPro" id="IPR033118">
    <property type="entry name" value="EXPERA"/>
</dbReference>
<feature type="transmembrane region" description="Helical" evidence="14">
    <location>
        <begin position="41"/>
        <end position="60"/>
    </location>
</feature>
<protein>
    <recommendedName>
        <fullName evidence="15">EXPERA domain-containing protein</fullName>
    </recommendedName>
</protein>
<evidence type="ECO:0000256" key="1">
    <source>
        <dbReference type="ARBA" id="ARBA00004141"/>
    </source>
</evidence>
<evidence type="ECO:0000256" key="3">
    <source>
        <dbReference type="ARBA" id="ARBA00022516"/>
    </source>
</evidence>
<accession>A0ABR1IH28</accession>
<evidence type="ECO:0000256" key="4">
    <source>
        <dbReference type="ARBA" id="ARBA00022692"/>
    </source>
</evidence>
<evidence type="ECO:0000256" key="9">
    <source>
        <dbReference type="ARBA" id="ARBA00023136"/>
    </source>
</evidence>
<keyword evidence="10" id="KW-1207">Sterol metabolism</keyword>
<reference evidence="16 17" key="1">
    <citation type="journal article" date="2025" name="Microbiol. Resour. Announc.">
        <title>Draft genome sequences for Neonectria magnoliae and Neonectria punicea, canker pathogens of Liriodendron tulipifera and Acer saccharum in West Virginia.</title>
        <authorList>
            <person name="Petronek H.M."/>
            <person name="Kasson M.T."/>
            <person name="Metheny A.M."/>
            <person name="Stauder C.M."/>
            <person name="Lovett B."/>
            <person name="Lynch S.C."/>
            <person name="Garnas J.R."/>
            <person name="Kasson L.R."/>
            <person name="Stajich J.E."/>
        </authorList>
    </citation>
    <scope>NUCLEOTIDE SEQUENCE [LARGE SCALE GENOMIC DNA]</scope>
    <source>
        <strain evidence="16 17">NRRL 64651</strain>
    </source>
</reference>
<keyword evidence="6 13" id="KW-1133">Transmembrane helix</keyword>
<name>A0ABR1IH28_9HYPO</name>
<evidence type="ECO:0000256" key="14">
    <source>
        <dbReference type="SAM" id="Phobius"/>
    </source>
</evidence>
<comment type="caution">
    <text evidence="16">The sequence shown here is derived from an EMBL/GenBank/DDBJ whole genome shotgun (WGS) entry which is preliminary data.</text>
</comment>
<evidence type="ECO:0000313" key="16">
    <source>
        <dbReference type="EMBL" id="KAK7432289.1"/>
    </source>
</evidence>